<gene>
    <name evidence="2" type="ORF">MC45_16825</name>
</gene>
<accession>A0A097EJJ8</accession>
<dbReference type="KEGG" id="stax:MC45_16825"/>
<dbReference type="RefSeq" id="WP_038665635.1">
    <property type="nucleotide sequence ID" value="NZ_CP009571.1"/>
</dbReference>
<name>A0A097EJJ8_9SPHN</name>
<evidence type="ECO:0000313" key="2">
    <source>
        <dbReference type="EMBL" id="AIT07744.1"/>
    </source>
</evidence>
<proteinExistence type="predicted"/>
<dbReference type="EMBL" id="CP009571">
    <property type="protein sequence ID" value="AIT07744.1"/>
    <property type="molecule type" value="Genomic_DNA"/>
</dbReference>
<dbReference type="AlphaFoldDB" id="A0A097EJJ8"/>
<feature type="transmembrane region" description="Helical" evidence="1">
    <location>
        <begin position="55"/>
        <end position="76"/>
    </location>
</feature>
<sequence>MAQITAATLWMILTGGFAASVPIALLRRDGSAALAMAVGGLLAGHLSHLPAPMLAWASIAVAVGLAAALAGCILNAAFGGRSAYALGLVLTATTLGAIASAPATASHDRVSGPAAGIALSAALTTLAIG</sequence>
<dbReference type="Proteomes" id="UP000033200">
    <property type="component" value="Chromosome"/>
</dbReference>
<keyword evidence="1" id="KW-1133">Transmembrane helix</keyword>
<dbReference type="HOGENOM" id="CLU_1947462_0_0_5"/>
<evidence type="ECO:0000313" key="3">
    <source>
        <dbReference type="Proteomes" id="UP000033200"/>
    </source>
</evidence>
<organism evidence="2 3">
    <name type="scientific">Sphingomonas taxi</name>
    <dbReference type="NCBI Taxonomy" id="1549858"/>
    <lineage>
        <taxon>Bacteria</taxon>
        <taxon>Pseudomonadati</taxon>
        <taxon>Pseudomonadota</taxon>
        <taxon>Alphaproteobacteria</taxon>
        <taxon>Sphingomonadales</taxon>
        <taxon>Sphingomonadaceae</taxon>
        <taxon>Sphingomonas</taxon>
    </lineage>
</organism>
<keyword evidence="1" id="KW-0812">Transmembrane</keyword>
<keyword evidence="1" id="KW-0472">Membrane</keyword>
<keyword evidence="3" id="KW-1185">Reference proteome</keyword>
<protein>
    <submittedName>
        <fullName evidence="2">Uncharacterized protein</fullName>
    </submittedName>
</protein>
<feature type="transmembrane region" description="Helical" evidence="1">
    <location>
        <begin position="83"/>
        <end position="104"/>
    </location>
</feature>
<feature type="transmembrane region" description="Helical" evidence="1">
    <location>
        <begin position="6"/>
        <end position="25"/>
    </location>
</feature>
<evidence type="ECO:0000256" key="1">
    <source>
        <dbReference type="SAM" id="Phobius"/>
    </source>
</evidence>
<reference evidence="2 3" key="1">
    <citation type="submission" date="2014-09" db="EMBL/GenBank/DDBJ databases">
        <title>Using Illumina technology Improving SMRT sequencing Genome Assembly by RASTools.</title>
        <authorList>
            <person name="Zhou Y."/>
            <person name="Ma T."/>
            <person name="Liu T."/>
        </authorList>
    </citation>
    <scope>NUCLEOTIDE SEQUENCE [LARGE SCALE GENOMIC DNA]</scope>
    <source>
        <strain evidence="2 3">ATCC 55669</strain>
    </source>
</reference>